<feature type="compositionally biased region" description="Acidic residues" evidence="6">
    <location>
        <begin position="993"/>
        <end position="1002"/>
    </location>
</feature>
<feature type="compositionally biased region" description="Basic and acidic residues" evidence="6">
    <location>
        <begin position="30"/>
        <end position="52"/>
    </location>
</feature>
<dbReference type="GO" id="GO:0006289">
    <property type="term" value="P:nucleotide-excision repair"/>
    <property type="evidence" value="ECO:0007669"/>
    <property type="project" value="InterPro"/>
</dbReference>
<dbReference type="InterPro" id="IPR018326">
    <property type="entry name" value="Rad4_beta-hairpin_dom1"/>
</dbReference>
<dbReference type="Pfam" id="PF10404">
    <property type="entry name" value="BHD_2"/>
    <property type="match status" value="1"/>
</dbReference>
<dbReference type="InterPro" id="IPR018328">
    <property type="entry name" value="Rad4_beta-hairpin_dom3"/>
</dbReference>
<feature type="compositionally biased region" description="Basic and acidic residues" evidence="6">
    <location>
        <begin position="1"/>
        <end position="10"/>
    </location>
</feature>
<keyword evidence="5" id="KW-0539">Nucleus</keyword>
<dbReference type="FunFam" id="3.30.60.290:FF:000001">
    <property type="entry name" value="DNA repair protein Rad4, putative"/>
    <property type="match status" value="1"/>
</dbReference>
<evidence type="ECO:0000259" key="8">
    <source>
        <dbReference type="SMART" id="SM01031"/>
    </source>
</evidence>
<feature type="compositionally biased region" description="Polar residues" evidence="6">
    <location>
        <begin position="922"/>
        <end position="931"/>
    </location>
</feature>
<dbReference type="InterPro" id="IPR038765">
    <property type="entry name" value="Papain-like_cys_pep_sf"/>
</dbReference>
<keyword evidence="4" id="KW-0234">DNA repair</keyword>
<evidence type="ECO:0000256" key="2">
    <source>
        <dbReference type="ARBA" id="ARBA00009525"/>
    </source>
</evidence>
<dbReference type="Gene3D" id="3.90.260.10">
    <property type="entry name" value="Transglutaminase-like"/>
    <property type="match status" value="1"/>
</dbReference>
<feature type="compositionally biased region" description="Low complexity" evidence="6">
    <location>
        <begin position="905"/>
        <end position="915"/>
    </location>
</feature>
<dbReference type="Pfam" id="PF10405">
    <property type="entry name" value="BHD_3"/>
    <property type="match status" value="1"/>
</dbReference>
<feature type="compositionally biased region" description="Basic and acidic residues" evidence="6">
    <location>
        <begin position="868"/>
        <end position="881"/>
    </location>
</feature>
<dbReference type="InterPro" id="IPR042488">
    <property type="entry name" value="Rad4_BHD3_sf"/>
</dbReference>
<feature type="region of interest" description="Disordered" evidence="6">
    <location>
        <begin position="812"/>
        <end position="1071"/>
    </location>
</feature>
<feature type="domain" description="Rad4 beta-hairpin" evidence="9">
    <location>
        <begin position="627"/>
        <end position="701"/>
    </location>
</feature>
<keyword evidence="11" id="KW-1185">Reference proteome</keyword>
<feature type="compositionally biased region" description="Low complexity" evidence="6">
    <location>
        <begin position="1471"/>
        <end position="1480"/>
    </location>
</feature>
<feature type="compositionally biased region" description="Polar residues" evidence="6">
    <location>
        <begin position="1260"/>
        <end position="1272"/>
    </location>
</feature>
<dbReference type="GO" id="GO:0003697">
    <property type="term" value="F:single-stranded DNA binding"/>
    <property type="evidence" value="ECO:0007669"/>
    <property type="project" value="TreeGrafter"/>
</dbReference>
<dbReference type="OrthoDB" id="300780at2759"/>
<feature type="compositionally biased region" description="Polar residues" evidence="6">
    <location>
        <begin position="1397"/>
        <end position="1421"/>
    </location>
</feature>
<feature type="region of interest" description="Disordered" evidence="6">
    <location>
        <begin position="334"/>
        <end position="375"/>
    </location>
</feature>
<feature type="compositionally biased region" description="Basic and acidic residues" evidence="6">
    <location>
        <begin position="1061"/>
        <end position="1071"/>
    </location>
</feature>
<comment type="caution">
    <text evidence="10">The sequence shown here is derived from an EMBL/GenBank/DDBJ whole genome shotgun (WGS) entry which is preliminary data.</text>
</comment>
<evidence type="ECO:0000313" key="10">
    <source>
        <dbReference type="EMBL" id="KAF7116484.1"/>
    </source>
</evidence>
<dbReference type="GO" id="GO:0003684">
    <property type="term" value="F:damaged DNA binding"/>
    <property type="evidence" value="ECO:0007669"/>
    <property type="project" value="InterPro"/>
</dbReference>
<proteinExistence type="inferred from homology"/>
<comment type="subcellular location">
    <subcellularLocation>
        <location evidence="1">Nucleus</location>
    </subcellularLocation>
</comment>
<feature type="region of interest" description="Disordered" evidence="6">
    <location>
        <begin position="1397"/>
        <end position="1537"/>
    </location>
</feature>
<dbReference type="InterPro" id="IPR018325">
    <property type="entry name" value="Rad4/PNGase_transGLS-fold"/>
</dbReference>
<reference evidence="10" key="1">
    <citation type="submission" date="2020-06" db="EMBL/GenBank/DDBJ databases">
        <title>Draft genome sequences of strains closely related to Aspergillus parafelis and Aspergillus hiratsukae.</title>
        <authorList>
            <person name="Dos Santos R.A.C."/>
            <person name="Rivero-Menendez O."/>
            <person name="Steenwyk J.L."/>
            <person name="Mead M.E."/>
            <person name="Goldman G.H."/>
            <person name="Alastruey-Izquierdo A."/>
            <person name="Rokas A."/>
        </authorList>
    </citation>
    <scope>NUCLEOTIDE SEQUENCE</scope>
    <source>
        <strain evidence="10">CNM-CM5793</strain>
    </source>
</reference>
<dbReference type="EMBL" id="JACBAD010002102">
    <property type="protein sequence ID" value="KAF7116484.1"/>
    <property type="molecule type" value="Genomic_DNA"/>
</dbReference>
<dbReference type="FunFam" id="2.20.20.110:FF:000003">
    <property type="entry name" value="Putative DNA repair protein Rad4"/>
    <property type="match status" value="1"/>
</dbReference>
<evidence type="ECO:0000256" key="1">
    <source>
        <dbReference type="ARBA" id="ARBA00004123"/>
    </source>
</evidence>
<dbReference type="Proteomes" id="UP000630445">
    <property type="component" value="Unassembled WGS sequence"/>
</dbReference>
<dbReference type="InterPro" id="IPR018327">
    <property type="entry name" value="BHD_2"/>
</dbReference>
<gene>
    <name evidence="10" type="ORF">CNMCM5793_004772</name>
</gene>
<dbReference type="FunFam" id="3.30.70.2460:FF:000001">
    <property type="entry name" value="DNA repair protein Rad4 family"/>
    <property type="match status" value="1"/>
</dbReference>
<dbReference type="InterPro" id="IPR004583">
    <property type="entry name" value="DNA_repair_Rad4"/>
</dbReference>
<dbReference type="SMART" id="SM01031">
    <property type="entry name" value="BHD_2"/>
    <property type="match status" value="1"/>
</dbReference>
<feature type="compositionally biased region" description="Basic and acidic residues" evidence="6">
    <location>
        <begin position="1483"/>
        <end position="1497"/>
    </location>
</feature>
<feature type="region of interest" description="Disordered" evidence="6">
    <location>
        <begin position="1"/>
        <end position="78"/>
    </location>
</feature>
<feature type="compositionally biased region" description="Polar residues" evidence="6">
    <location>
        <begin position="857"/>
        <end position="867"/>
    </location>
</feature>
<feature type="compositionally biased region" description="Basic and acidic residues" evidence="6">
    <location>
        <begin position="1041"/>
        <end position="1051"/>
    </location>
</feature>
<dbReference type="SMART" id="SM01032">
    <property type="entry name" value="BHD_3"/>
    <property type="match status" value="1"/>
</dbReference>
<feature type="domain" description="Rad4 beta-hairpin" evidence="7">
    <location>
        <begin position="498"/>
        <end position="558"/>
    </location>
</feature>
<dbReference type="Pfam" id="PF10403">
    <property type="entry name" value="BHD_1"/>
    <property type="match status" value="1"/>
</dbReference>
<accession>A0A8H6UCV3</accession>
<feature type="compositionally biased region" description="Polar residues" evidence="6">
    <location>
        <begin position="1356"/>
        <end position="1365"/>
    </location>
</feature>
<feature type="region of interest" description="Disordered" evidence="6">
    <location>
        <begin position="744"/>
        <end position="770"/>
    </location>
</feature>
<dbReference type="InterPro" id="IPR036985">
    <property type="entry name" value="Transglutaminase-like_sf"/>
</dbReference>
<dbReference type="SUPFAM" id="SSF54001">
    <property type="entry name" value="Cysteine proteinases"/>
    <property type="match status" value="1"/>
</dbReference>
<evidence type="ECO:0008006" key="12">
    <source>
        <dbReference type="Google" id="ProtNLM"/>
    </source>
</evidence>
<evidence type="ECO:0000256" key="4">
    <source>
        <dbReference type="ARBA" id="ARBA00023204"/>
    </source>
</evidence>
<feature type="compositionally biased region" description="Low complexity" evidence="6">
    <location>
        <begin position="1422"/>
        <end position="1435"/>
    </location>
</feature>
<feature type="compositionally biased region" description="Basic and acidic residues" evidence="6">
    <location>
        <begin position="812"/>
        <end position="826"/>
    </location>
</feature>
<evidence type="ECO:0000256" key="3">
    <source>
        <dbReference type="ARBA" id="ARBA00022763"/>
    </source>
</evidence>
<evidence type="ECO:0000313" key="11">
    <source>
        <dbReference type="Proteomes" id="UP000630445"/>
    </source>
</evidence>
<feature type="compositionally biased region" description="Polar residues" evidence="6">
    <location>
        <begin position="885"/>
        <end position="894"/>
    </location>
</feature>
<dbReference type="Pfam" id="PF03835">
    <property type="entry name" value="Rad4"/>
    <property type="match status" value="1"/>
</dbReference>
<dbReference type="PANTHER" id="PTHR12135:SF0">
    <property type="entry name" value="DNA REPAIR PROTEIN COMPLEMENTING XP-C CELLS"/>
    <property type="match status" value="1"/>
</dbReference>
<dbReference type="Gene3D" id="3.30.60.290">
    <property type="entry name" value="Rad4, beta-hairpin domain BHD2"/>
    <property type="match status" value="1"/>
</dbReference>
<name>A0A8H6UCV3_9EURO</name>
<feature type="compositionally biased region" description="Polar residues" evidence="6">
    <location>
        <begin position="340"/>
        <end position="353"/>
    </location>
</feature>
<protein>
    <recommendedName>
        <fullName evidence="12">DNA repair protein Rad4</fullName>
    </recommendedName>
</protein>
<dbReference type="Gene3D" id="2.20.20.110">
    <property type="entry name" value="Rad4, beta-hairpin domain BHD1"/>
    <property type="match status" value="1"/>
</dbReference>
<dbReference type="PANTHER" id="PTHR12135">
    <property type="entry name" value="DNA REPAIR PROTEIN XP-C / RAD4"/>
    <property type="match status" value="1"/>
</dbReference>
<feature type="compositionally biased region" description="Low complexity" evidence="6">
    <location>
        <begin position="1168"/>
        <end position="1179"/>
    </location>
</feature>
<dbReference type="GO" id="GO:0006298">
    <property type="term" value="P:mismatch repair"/>
    <property type="evidence" value="ECO:0007669"/>
    <property type="project" value="TreeGrafter"/>
</dbReference>
<evidence type="ECO:0000256" key="5">
    <source>
        <dbReference type="ARBA" id="ARBA00023242"/>
    </source>
</evidence>
<evidence type="ECO:0000259" key="7">
    <source>
        <dbReference type="SMART" id="SM01030"/>
    </source>
</evidence>
<evidence type="ECO:0000259" key="9">
    <source>
        <dbReference type="SMART" id="SM01032"/>
    </source>
</evidence>
<dbReference type="SMART" id="SM01030">
    <property type="entry name" value="BHD_1"/>
    <property type="match status" value="1"/>
</dbReference>
<dbReference type="GO" id="GO:0005737">
    <property type="term" value="C:cytoplasm"/>
    <property type="evidence" value="ECO:0007669"/>
    <property type="project" value="TreeGrafter"/>
</dbReference>
<comment type="similarity">
    <text evidence="2">Belongs to the XPC family.</text>
</comment>
<feature type="compositionally biased region" description="Polar residues" evidence="6">
    <location>
        <begin position="363"/>
        <end position="372"/>
    </location>
</feature>
<feature type="compositionally biased region" description="Polar residues" evidence="6">
    <location>
        <begin position="1502"/>
        <end position="1512"/>
    </location>
</feature>
<dbReference type="GO" id="GO:0000111">
    <property type="term" value="C:nucleotide-excision repair factor 2 complex"/>
    <property type="evidence" value="ECO:0007669"/>
    <property type="project" value="TreeGrafter"/>
</dbReference>
<feature type="compositionally biased region" description="Acidic residues" evidence="6">
    <location>
        <begin position="1295"/>
        <end position="1306"/>
    </location>
</feature>
<keyword evidence="3" id="KW-0227">DNA damage</keyword>
<sequence>MRRAPPDRSARGRLPRARPKGHEEEDEIPEVYREMLAEAELRSPDVSEADRPIKRRKVGAQRATTSDVDSVPQKPLPMEDQNQANRQIQTVYEEPTSEESDMEWEEVDLQQAPAQSIQIAPVTGGDDESLQITLDDHAGKKRKVISRQKPLTAAEKKLRLDIHKVHVLCLLRHVQIRNLWCNDDELQSFLKRMLPKQVIAMLNPPEDKPQYSRSTTFVEGLNQASDAFTRRFRVNRPGLKRAHWVDDPENLKQKVESIMSDAEVFLSKEDFCKQARTMQGSRDFGAQLFCALLRSAAVEARLVCSLQPLPFSGTTKSMTPNKPDSQYIVISSDDHDTSADDQQTSGLSPTPASRSRRLGRPQFTPTRLNKTSIPGPRFTTRVSPYPVFWVEAFNEAVQKWVPVDPLVTKSIAKPSKFEPPFSDPSNCMTYVVAFEEEASARDVTRRYVKAFNAKTRKMRVESTKDGERWWARTMSFYEKPFLEDRDEVEISELTAKTAAEPMPRNVQDFKDHPIYAIERQLRRNEVIFPKRVIGQVGLGKSGSKDQVLVPVYRRSDVHVVRSADKWYRLGRDIKMGEQPLKHVRANRRTDVRFSEDEHDNEISTEIPLYAYFQTEIYTPPHIVQGKVPKNSYGNLDVYVPSMVPPGGVHIKHPQAAHAARVLGIDYADAVTGFDFKGRYGTAVFQGVVVASEYQEALEEVLYYLEDERRQAESEERSTEMLRLWKHFLLKLRIAERVKSYAIEGEESAGESSGAYEDQEEAGGGFLPEPEQEMADAGKFATYHRRSTEEEPGGHTYNEASTNNGALEDEAHAGGFKSEESASRKEPIWSNPSEINIPKASRRPRYSLIVVPKKKGTGNANSTFQQQPEDSHETVELDRAVDAESVESSGQTGPAGSSEAPIMVDSSTAGGSTSASVEILSGPASQTQSPTHTPEEMDEASVADDNGSLLSHDPEDEDAIPEWLNAESDDDDDNLDYIDDAAEDNNSDSRQVIEIDDNSDDDASYQPTSRTRALRTGGAKRRPDPARNASGLRRSINQTGSAEKRFGRKSIESLKGNKKRTEKQQKDKTLTQMDYVRRYLKIEPDDEVKLEYTYITPKKNDSQRAEGNLPRGLESAPTEYASAQESLSSSKKRKLEAEEDMKEVLSSTSTPEKRVLKGSPETPRKPWKSEIPSSQSPESPGVAIISSSQFRKATRIPPNLDFSTKPTSTIKEESPSLNQTDIIARQVSMSEDQLPPTMMPDLESPSELAVDNETNYDVEETQSNSAKRPSVSASELEIPEPDKPPPSTERTVVYETDAESDYSDDEPIVSRPHDEPNAMLFGDQADEGEDRSPLSDSQDLPPPILHPGLEDEPGPLQSETNLSSEASILYQRRQPATQFPLEPIPTLSTQKLAELFPQESSIQRTMTETSCTKSSAHKVQSLSDPSLPTQTQSQTQDPDKYSTEMIPESSPVTRHGDHASTGDAILPQNLAQSVVQVESSQIVDRPERQADSDEDSRPRGMLSRSQLLTSSVMESVPVPGFWMGSQDSVGEPYSLTDT</sequence>
<feature type="domain" description="Rad4 beta-hairpin" evidence="8">
    <location>
        <begin position="560"/>
        <end position="620"/>
    </location>
</feature>
<feature type="region of interest" description="Disordered" evidence="6">
    <location>
        <begin position="1092"/>
        <end position="1384"/>
    </location>
</feature>
<organism evidence="10 11">
    <name type="scientific">Aspergillus hiratsukae</name>
    <dbReference type="NCBI Taxonomy" id="1194566"/>
    <lineage>
        <taxon>Eukaryota</taxon>
        <taxon>Fungi</taxon>
        <taxon>Dikarya</taxon>
        <taxon>Ascomycota</taxon>
        <taxon>Pezizomycotina</taxon>
        <taxon>Eurotiomycetes</taxon>
        <taxon>Eurotiomycetidae</taxon>
        <taxon>Eurotiales</taxon>
        <taxon>Aspergillaceae</taxon>
        <taxon>Aspergillus</taxon>
        <taxon>Aspergillus subgen. Fumigati</taxon>
    </lineage>
</organism>
<feature type="compositionally biased region" description="Acidic residues" evidence="6">
    <location>
        <begin position="966"/>
        <end position="985"/>
    </location>
</feature>
<dbReference type="Gene3D" id="3.30.70.2460">
    <property type="entry name" value="Rad4, beta-hairpin domain BHD3"/>
    <property type="match status" value="1"/>
</dbReference>
<dbReference type="GO" id="GO:0071942">
    <property type="term" value="C:XPC complex"/>
    <property type="evidence" value="ECO:0007669"/>
    <property type="project" value="TreeGrafter"/>
</dbReference>
<feature type="compositionally biased region" description="Polar residues" evidence="6">
    <location>
        <begin position="1200"/>
        <end position="1230"/>
    </location>
</feature>
<evidence type="ECO:0000256" key="6">
    <source>
        <dbReference type="SAM" id="MobiDB-lite"/>
    </source>
</evidence>